<evidence type="ECO:0000313" key="2">
    <source>
        <dbReference type="EMBL" id="KAF8569949.1"/>
    </source>
</evidence>
<dbReference type="OrthoDB" id="6307253at2759"/>
<comment type="caution">
    <text evidence="2">The sequence shown here is derived from an EMBL/GenBank/DDBJ whole genome shotgun (WGS) entry which is preliminary data.</text>
</comment>
<gene>
    <name evidence="2" type="ORF">P879_02466</name>
</gene>
<dbReference type="EMBL" id="JTDF01001486">
    <property type="protein sequence ID" value="KAF8569949.1"/>
    <property type="molecule type" value="Genomic_DNA"/>
</dbReference>
<reference evidence="2 3" key="1">
    <citation type="submission" date="2019-07" db="EMBL/GenBank/DDBJ databases">
        <title>Annotation for the trematode Paragonimus westermani.</title>
        <authorList>
            <person name="Choi Y.-J."/>
        </authorList>
    </citation>
    <scope>NUCLEOTIDE SEQUENCE [LARGE SCALE GENOMIC DNA]</scope>
    <source>
        <strain evidence="2">180907_Pwestermani</strain>
    </source>
</reference>
<proteinExistence type="predicted"/>
<sequence length="213" mass="24686">MNTFVFLIVLTCVWSSGSSQSIRTIIYLEKTPTDNRDTITQLKLRAVIGWSDGKFSNPFILDADHRRVKYEVTVNSSKYPAMLPNEMLWVINFEMNGLGMQCFTNAEYSVQTVKCYEPYLSERRPSNQLSITGPVTNDFCDKLEQFGQHDMEACCLEQVFSSKYDRKPIGEYRILYRTSEKFGHDIAWRNLQSALNILNENNFGCAYNAYWLD</sequence>
<dbReference type="Proteomes" id="UP000699462">
    <property type="component" value="Unassembled WGS sequence"/>
</dbReference>
<name>A0A8T0DPT1_9TREM</name>
<organism evidence="2 3">
    <name type="scientific">Paragonimus westermani</name>
    <dbReference type="NCBI Taxonomy" id="34504"/>
    <lineage>
        <taxon>Eukaryota</taxon>
        <taxon>Metazoa</taxon>
        <taxon>Spiralia</taxon>
        <taxon>Lophotrochozoa</taxon>
        <taxon>Platyhelminthes</taxon>
        <taxon>Trematoda</taxon>
        <taxon>Digenea</taxon>
        <taxon>Plagiorchiida</taxon>
        <taxon>Troglotremata</taxon>
        <taxon>Troglotrematidae</taxon>
        <taxon>Paragonimus</taxon>
    </lineage>
</organism>
<feature type="chain" id="PRO_5035770587" evidence="1">
    <location>
        <begin position="20"/>
        <end position="213"/>
    </location>
</feature>
<keyword evidence="1" id="KW-0732">Signal</keyword>
<protein>
    <submittedName>
        <fullName evidence="2">Uncharacterized protein</fullName>
    </submittedName>
</protein>
<accession>A0A8T0DPT1</accession>
<feature type="signal peptide" evidence="1">
    <location>
        <begin position="1"/>
        <end position="19"/>
    </location>
</feature>
<keyword evidence="3" id="KW-1185">Reference proteome</keyword>
<evidence type="ECO:0000256" key="1">
    <source>
        <dbReference type="SAM" id="SignalP"/>
    </source>
</evidence>
<evidence type="ECO:0000313" key="3">
    <source>
        <dbReference type="Proteomes" id="UP000699462"/>
    </source>
</evidence>
<dbReference type="AlphaFoldDB" id="A0A8T0DPT1"/>